<proteinExistence type="predicted"/>
<gene>
    <name evidence="1" type="ORF">RPERSI_LOCUS19555</name>
</gene>
<sequence length="154" mass="18271">YLANLLHASDNHAVNRPCPVSRIIDSCKEGFCELAWYHRYALWRNRVSKGHRIHVMVERDDIPKTYSVLNLLFWHNHARSSLIISSLILRDPYTWKRLVCFVNELIPFWIYCFLRFDLVLPFIGPLAELIAHWLRHQGQVKEFGQDNTNILDNE</sequence>
<evidence type="ECO:0000313" key="1">
    <source>
        <dbReference type="EMBL" id="CAG8793338.1"/>
    </source>
</evidence>
<reference evidence="1" key="1">
    <citation type="submission" date="2021-06" db="EMBL/GenBank/DDBJ databases">
        <authorList>
            <person name="Kallberg Y."/>
            <person name="Tangrot J."/>
            <person name="Rosling A."/>
        </authorList>
    </citation>
    <scope>NUCLEOTIDE SEQUENCE</scope>
    <source>
        <strain evidence="1">MA461A</strain>
    </source>
</reference>
<protein>
    <submittedName>
        <fullName evidence="1">15388_t:CDS:1</fullName>
    </submittedName>
</protein>
<evidence type="ECO:0000313" key="2">
    <source>
        <dbReference type="Proteomes" id="UP000789920"/>
    </source>
</evidence>
<dbReference type="Proteomes" id="UP000789920">
    <property type="component" value="Unassembled WGS sequence"/>
</dbReference>
<name>A0ACA9RHU5_9GLOM</name>
<feature type="non-terminal residue" evidence="1">
    <location>
        <position position="1"/>
    </location>
</feature>
<accession>A0ACA9RHU5</accession>
<comment type="caution">
    <text evidence="1">The sequence shown here is derived from an EMBL/GenBank/DDBJ whole genome shotgun (WGS) entry which is preliminary data.</text>
</comment>
<organism evidence="1 2">
    <name type="scientific">Racocetra persica</name>
    <dbReference type="NCBI Taxonomy" id="160502"/>
    <lineage>
        <taxon>Eukaryota</taxon>
        <taxon>Fungi</taxon>
        <taxon>Fungi incertae sedis</taxon>
        <taxon>Mucoromycota</taxon>
        <taxon>Glomeromycotina</taxon>
        <taxon>Glomeromycetes</taxon>
        <taxon>Diversisporales</taxon>
        <taxon>Gigasporaceae</taxon>
        <taxon>Racocetra</taxon>
    </lineage>
</organism>
<dbReference type="EMBL" id="CAJVQC010053777">
    <property type="protein sequence ID" value="CAG8793338.1"/>
    <property type="molecule type" value="Genomic_DNA"/>
</dbReference>
<keyword evidence="2" id="KW-1185">Reference proteome</keyword>